<evidence type="ECO:0000256" key="1">
    <source>
        <dbReference type="ARBA" id="ARBA00038376"/>
    </source>
</evidence>
<organism evidence="3 4">
    <name type="scientific">Penicillium concentricum</name>
    <dbReference type="NCBI Taxonomy" id="293559"/>
    <lineage>
        <taxon>Eukaryota</taxon>
        <taxon>Fungi</taxon>
        <taxon>Dikarya</taxon>
        <taxon>Ascomycota</taxon>
        <taxon>Pezizomycotina</taxon>
        <taxon>Eurotiomycetes</taxon>
        <taxon>Eurotiomycetidae</taxon>
        <taxon>Eurotiales</taxon>
        <taxon>Aspergillaceae</taxon>
        <taxon>Penicillium</taxon>
    </lineage>
</organism>
<evidence type="ECO:0000313" key="4">
    <source>
        <dbReference type="Proteomes" id="UP001147752"/>
    </source>
</evidence>
<dbReference type="GeneID" id="81467337"/>
<comment type="similarity">
    <text evidence="1">Belongs to the avfA family.</text>
</comment>
<sequence length="218" mass="23981">MHMLILGASGAIGRLFCDIALNEGHSLTLFVRDANKVPKHIRLREETQIIVGTLEVDSDLNEAAKCGADIFISFAGPAFGVQGTPLADGYKLLIPNLASQNITRVLILCTPSFRDESDIITWKWWTGEWFMKIFSSGQYREMLGVGKAVSSSSNIDGIQWGLFRVGGLTTGKEEPVHATHLGSGVDNTWISRASVARWVLNEAIEGKWVGRMPYICNK</sequence>
<gene>
    <name evidence="3" type="ORF">N7517_010431</name>
</gene>
<evidence type="ECO:0000313" key="3">
    <source>
        <dbReference type="EMBL" id="KAJ5355822.1"/>
    </source>
</evidence>
<reference evidence="3" key="1">
    <citation type="submission" date="2022-12" db="EMBL/GenBank/DDBJ databases">
        <authorList>
            <person name="Petersen C."/>
        </authorList>
    </citation>
    <scope>NUCLEOTIDE SEQUENCE</scope>
    <source>
        <strain evidence="3">IBT 3081</strain>
    </source>
</reference>
<proteinExistence type="inferred from homology"/>
<dbReference type="RefSeq" id="XP_056573969.1">
    <property type="nucleotide sequence ID" value="XM_056728154.1"/>
</dbReference>
<dbReference type="Pfam" id="PF13460">
    <property type="entry name" value="NAD_binding_10"/>
    <property type="match status" value="1"/>
</dbReference>
<reference evidence="3" key="2">
    <citation type="journal article" date="2023" name="IMA Fungus">
        <title>Comparative genomic study of the Penicillium genus elucidates a diverse pangenome and 15 lateral gene transfer events.</title>
        <authorList>
            <person name="Petersen C."/>
            <person name="Sorensen T."/>
            <person name="Nielsen M.R."/>
            <person name="Sondergaard T.E."/>
            <person name="Sorensen J.L."/>
            <person name="Fitzpatrick D.A."/>
            <person name="Frisvad J.C."/>
            <person name="Nielsen K.L."/>
        </authorList>
    </citation>
    <scope>NUCLEOTIDE SEQUENCE</scope>
    <source>
        <strain evidence="3">IBT 3081</strain>
    </source>
</reference>
<dbReference type="Gene3D" id="3.40.50.720">
    <property type="entry name" value="NAD(P)-binding Rossmann-like Domain"/>
    <property type="match status" value="1"/>
</dbReference>
<dbReference type="InterPro" id="IPR016040">
    <property type="entry name" value="NAD(P)-bd_dom"/>
</dbReference>
<protein>
    <recommendedName>
        <fullName evidence="2">NAD(P)-binding domain-containing protein</fullName>
    </recommendedName>
</protein>
<dbReference type="EMBL" id="JAPZBT010000006">
    <property type="protein sequence ID" value="KAJ5355822.1"/>
    <property type="molecule type" value="Genomic_DNA"/>
</dbReference>
<accession>A0A9W9R8Y8</accession>
<dbReference type="PANTHER" id="PTHR43355:SF2">
    <property type="entry name" value="FLAVIN REDUCTASE (NADPH)"/>
    <property type="match status" value="1"/>
</dbReference>
<comment type="caution">
    <text evidence="3">The sequence shown here is derived from an EMBL/GenBank/DDBJ whole genome shotgun (WGS) entry which is preliminary data.</text>
</comment>
<evidence type="ECO:0000259" key="2">
    <source>
        <dbReference type="Pfam" id="PF13460"/>
    </source>
</evidence>
<feature type="domain" description="NAD(P)-binding" evidence="2">
    <location>
        <begin position="7"/>
        <end position="201"/>
    </location>
</feature>
<dbReference type="Proteomes" id="UP001147752">
    <property type="component" value="Unassembled WGS sequence"/>
</dbReference>
<dbReference type="PANTHER" id="PTHR43355">
    <property type="entry name" value="FLAVIN REDUCTASE (NADPH)"/>
    <property type="match status" value="1"/>
</dbReference>
<dbReference type="GO" id="GO:0042602">
    <property type="term" value="F:riboflavin reductase (NADPH) activity"/>
    <property type="evidence" value="ECO:0007669"/>
    <property type="project" value="TreeGrafter"/>
</dbReference>
<dbReference type="GO" id="GO:0004074">
    <property type="term" value="F:biliverdin reductase [NAD(P)H] activity"/>
    <property type="evidence" value="ECO:0007669"/>
    <property type="project" value="TreeGrafter"/>
</dbReference>
<name>A0A9W9R8Y8_9EURO</name>
<dbReference type="AlphaFoldDB" id="A0A9W9R8Y8"/>
<keyword evidence="4" id="KW-1185">Reference proteome</keyword>
<dbReference type="OrthoDB" id="10254221at2759"/>
<dbReference type="InterPro" id="IPR036291">
    <property type="entry name" value="NAD(P)-bd_dom_sf"/>
</dbReference>
<dbReference type="InterPro" id="IPR051606">
    <property type="entry name" value="Polyketide_Oxido-like"/>
</dbReference>
<dbReference type="SUPFAM" id="SSF51735">
    <property type="entry name" value="NAD(P)-binding Rossmann-fold domains"/>
    <property type="match status" value="1"/>
</dbReference>